<evidence type="ECO:0000256" key="4">
    <source>
        <dbReference type="ARBA" id="ARBA00023136"/>
    </source>
</evidence>
<dbReference type="Proteomes" id="UP000325780">
    <property type="component" value="Unassembled WGS sequence"/>
</dbReference>
<dbReference type="Gene3D" id="1.20.1250.20">
    <property type="entry name" value="MFS general substrate transporter like domains"/>
    <property type="match status" value="1"/>
</dbReference>
<accession>A0A5N6THS0</accession>
<keyword evidence="4 6" id="KW-0472">Membrane</keyword>
<dbReference type="OrthoDB" id="6770063at2759"/>
<dbReference type="InterPro" id="IPR020846">
    <property type="entry name" value="MFS_dom"/>
</dbReference>
<organism evidence="8 9">
    <name type="scientific">Aspergillus avenaceus</name>
    <dbReference type="NCBI Taxonomy" id="36643"/>
    <lineage>
        <taxon>Eukaryota</taxon>
        <taxon>Fungi</taxon>
        <taxon>Dikarya</taxon>
        <taxon>Ascomycota</taxon>
        <taxon>Pezizomycotina</taxon>
        <taxon>Eurotiomycetes</taxon>
        <taxon>Eurotiomycetidae</taxon>
        <taxon>Eurotiales</taxon>
        <taxon>Aspergillaceae</taxon>
        <taxon>Aspergillus</taxon>
        <taxon>Aspergillus subgen. Circumdati</taxon>
    </lineage>
</organism>
<dbReference type="EMBL" id="ML742304">
    <property type="protein sequence ID" value="KAE8145886.1"/>
    <property type="molecule type" value="Genomic_DNA"/>
</dbReference>
<protein>
    <submittedName>
        <fullName evidence="8">Major facilitator superfamily domain-containing protein</fullName>
    </submittedName>
</protein>
<dbReference type="GO" id="GO:0016020">
    <property type="term" value="C:membrane"/>
    <property type="evidence" value="ECO:0007669"/>
    <property type="project" value="UniProtKB-SubCell"/>
</dbReference>
<evidence type="ECO:0000313" key="9">
    <source>
        <dbReference type="Proteomes" id="UP000325780"/>
    </source>
</evidence>
<dbReference type="GO" id="GO:0042908">
    <property type="term" value="P:xenobiotic transport"/>
    <property type="evidence" value="ECO:0007669"/>
    <property type="project" value="UniProtKB-ARBA"/>
</dbReference>
<evidence type="ECO:0000256" key="2">
    <source>
        <dbReference type="ARBA" id="ARBA00022692"/>
    </source>
</evidence>
<feature type="transmembrane region" description="Helical" evidence="6">
    <location>
        <begin position="373"/>
        <end position="392"/>
    </location>
</feature>
<feature type="transmembrane region" description="Helical" evidence="6">
    <location>
        <begin position="62"/>
        <end position="86"/>
    </location>
</feature>
<dbReference type="PANTHER" id="PTHR23502:SF60">
    <property type="entry name" value="MAJOR FACILITATOR SUPERFAMILY (MFS) PROFILE DOMAIN-CONTAINING PROTEIN-RELATED"/>
    <property type="match status" value="1"/>
</dbReference>
<dbReference type="PANTHER" id="PTHR23502">
    <property type="entry name" value="MAJOR FACILITATOR SUPERFAMILY"/>
    <property type="match status" value="1"/>
</dbReference>
<dbReference type="InterPro" id="IPR036259">
    <property type="entry name" value="MFS_trans_sf"/>
</dbReference>
<feature type="transmembrane region" description="Helical" evidence="6">
    <location>
        <begin position="189"/>
        <end position="210"/>
    </location>
</feature>
<evidence type="ECO:0000313" key="8">
    <source>
        <dbReference type="EMBL" id="KAE8145886.1"/>
    </source>
</evidence>
<dbReference type="GO" id="GO:0022857">
    <property type="term" value="F:transmembrane transporter activity"/>
    <property type="evidence" value="ECO:0007669"/>
    <property type="project" value="InterPro"/>
</dbReference>
<evidence type="ECO:0000256" key="5">
    <source>
        <dbReference type="SAM" id="MobiDB-lite"/>
    </source>
</evidence>
<feature type="region of interest" description="Disordered" evidence="5">
    <location>
        <begin position="1"/>
        <end position="21"/>
    </location>
</feature>
<feature type="transmembrane region" description="Helical" evidence="6">
    <location>
        <begin position="469"/>
        <end position="488"/>
    </location>
</feature>
<feature type="transmembrane region" description="Helical" evidence="6">
    <location>
        <begin position="438"/>
        <end position="457"/>
    </location>
</feature>
<sequence>MSVEQKELTEGATVEAGRDPKQVYEVNEAQEKLNALREAHGATWDGPDDPQNPYNWSLTRKVSIAIVISCSQLATLMSTSMMAAALNKISKDIGLSISTTQICFSIFVLGLAFGPFLVAALSEIYGRKPVLIGFNAWYILWNSLCPVGDSPGLMIAGRVLAGCGASAGVTLMAPIMADMFHAKDRGKSLALATLIPYMGPALGPIMGGLASQNIHWHWLFWILSCFQALITLSAAVIVKESYTPRLLHRKAKAQNPNIYENTNPLSQSFYRDLFTQLHKNIWRTLRLLVKRPITQFLAFVYGLAFGIYVLVLSTYATLWIDEYHESETISSLNYISIAIGTTVGAQGGGHLMDYVWRRMRDRPNAVVTPEYRVPYMFPCTFLIPIGLFWYGWSAEHHLHWVMVDAGVIVFAMGCFMVAQAMLAYLLDEFTHAASASAAARMLSNILAFAFPIFGPSMYERLGVGWGNTLLGFLYLGLGVPIPVILWFWGARLRAIGKDA</sequence>
<evidence type="ECO:0000256" key="3">
    <source>
        <dbReference type="ARBA" id="ARBA00022989"/>
    </source>
</evidence>
<feature type="transmembrane region" description="Helical" evidence="6">
    <location>
        <begin position="216"/>
        <end position="238"/>
    </location>
</feature>
<dbReference type="PROSITE" id="PS00216">
    <property type="entry name" value="SUGAR_TRANSPORT_1"/>
    <property type="match status" value="1"/>
</dbReference>
<gene>
    <name evidence="8" type="ORF">BDV25DRAFT_170173</name>
</gene>
<dbReference type="GO" id="GO:0140115">
    <property type="term" value="P:export across plasma membrane"/>
    <property type="evidence" value="ECO:0007669"/>
    <property type="project" value="UniProtKB-ARBA"/>
</dbReference>
<feature type="transmembrane region" description="Helical" evidence="6">
    <location>
        <begin position="98"/>
        <end position="121"/>
    </location>
</feature>
<dbReference type="PROSITE" id="PS50850">
    <property type="entry name" value="MFS"/>
    <property type="match status" value="1"/>
</dbReference>
<feature type="domain" description="Major facilitator superfamily (MFS) profile" evidence="7">
    <location>
        <begin position="64"/>
        <end position="493"/>
    </location>
</feature>
<feature type="transmembrane region" description="Helical" evidence="6">
    <location>
        <begin position="296"/>
        <end position="320"/>
    </location>
</feature>
<reference evidence="8 9" key="1">
    <citation type="submission" date="2019-04" db="EMBL/GenBank/DDBJ databases">
        <title>Friends and foes A comparative genomics study of 23 Aspergillus species from section Flavi.</title>
        <authorList>
            <consortium name="DOE Joint Genome Institute"/>
            <person name="Kjaerbolling I."/>
            <person name="Vesth T."/>
            <person name="Frisvad J.C."/>
            <person name="Nybo J.L."/>
            <person name="Theobald S."/>
            <person name="Kildgaard S."/>
            <person name="Isbrandt T."/>
            <person name="Kuo A."/>
            <person name="Sato A."/>
            <person name="Lyhne E.K."/>
            <person name="Kogle M.E."/>
            <person name="Wiebenga A."/>
            <person name="Kun R.S."/>
            <person name="Lubbers R.J."/>
            <person name="Makela M.R."/>
            <person name="Barry K."/>
            <person name="Chovatia M."/>
            <person name="Clum A."/>
            <person name="Daum C."/>
            <person name="Haridas S."/>
            <person name="He G."/>
            <person name="LaButti K."/>
            <person name="Lipzen A."/>
            <person name="Mondo S."/>
            <person name="Riley R."/>
            <person name="Salamov A."/>
            <person name="Simmons B.A."/>
            <person name="Magnuson J.K."/>
            <person name="Henrissat B."/>
            <person name="Mortensen U.H."/>
            <person name="Larsen T.O."/>
            <person name="Devries R.P."/>
            <person name="Grigoriev I.V."/>
            <person name="Machida M."/>
            <person name="Baker S.E."/>
            <person name="Andersen M.R."/>
        </authorList>
    </citation>
    <scope>NUCLEOTIDE SEQUENCE [LARGE SCALE GENOMIC DNA]</scope>
    <source>
        <strain evidence="8 9">IBT 18842</strain>
    </source>
</reference>
<evidence type="ECO:0000256" key="1">
    <source>
        <dbReference type="ARBA" id="ARBA00004141"/>
    </source>
</evidence>
<dbReference type="InterPro" id="IPR011701">
    <property type="entry name" value="MFS"/>
</dbReference>
<keyword evidence="2 6" id="KW-0812">Transmembrane</keyword>
<feature type="transmembrane region" description="Helical" evidence="6">
    <location>
        <begin position="332"/>
        <end position="352"/>
    </location>
</feature>
<feature type="transmembrane region" description="Helical" evidence="6">
    <location>
        <begin position="398"/>
        <end position="426"/>
    </location>
</feature>
<evidence type="ECO:0000259" key="7">
    <source>
        <dbReference type="PROSITE" id="PS50850"/>
    </source>
</evidence>
<comment type="subcellular location">
    <subcellularLocation>
        <location evidence="1">Membrane</location>
        <topology evidence="1">Multi-pass membrane protein</topology>
    </subcellularLocation>
</comment>
<proteinExistence type="predicted"/>
<name>A0A5N6THS0_ASPAV</name>
<keyword evidence="3 6" id="KW-1133">Transmembrane helix</keyword>
<dbReference type="InterPro" id="IPR005829">
    <property type="entry name" value="Sugar_transporter_CS"/>
</dbReference>
<dbReference type="Pfam" id="PF07690">
    <property type="entry name" value="MFS_1"/>
    <property type="match status" value="1"/>
</dbReference>
<dbReference type="SUPFAM" id="SSF103473">
    <property type="entry name" value="MFS general substrate transporter"/>
    <property type="match status" value="1"/>
</dbReference>
<dbReference type="AlphaFoldDB" id="A0A5N6THS0"/>
<evidence type="ECO:0000256" key="6">
    <source>
        <dbReference type="SAM" id="Phobius"/>
    </source>
</evidence>
<keyword evidence="9" id="KW-1185">Reference proteome</keyword>
<feature type="transmembrane region" description="Helical" evidence="6">
    <location>
        <begin position="155"/>
        <end position="177"/>
    </location>
</feature>